<comment type="caution">
    <text evidence="2">The sequence shown here is derived from an EMBL/GenBank/DDBJ whole genome shotgun (WGS) entry which is preliminary data.</text>
</comment>
<name>A0AAV9UNV9_9PEZI</name>
<dbReference type="CDD" id="cd09917">
    <property type="entry name" value="F-box_SF"/>
    <property type="match status" value="1"/>
</dbReference>
<dbReference type="SUPFAM" id="SSF81383">
    <property type="entry name" value="F-box domain"/>
    <property type="match status" value="1"/>
</dbReference>
<dbReference type="EMBL" id="JAVHNQ010000006">
    <property type="protein sequence ID" value="KAK6344250.1"/>
    <property type="molecule type" value="Genomic_DNA"/>
</dbReference>
<dbReference type="SUPFAM" id="SSF52047">
    <property type="entry name" value="RNI-like"/>
    <property type="match status" value="1"/>
</dbReference>
<feature type="compositionally biased region" description="Low complexity" evidence="1">
    <location>
        <begin position="27"/>
        <end position="42"/>
    </location>
</feature>
<evidence type="ECO:0008006" key="4">
    <source>
        <dbReference type="Google" id="ProtNLM"/>
    </source>
</evidence>
<organism evidence="2 3">
    <name type="scientific">Orbilia brochopaga</name>
    <dbReference type="NCBI Taxonomy" id="3140254"/>
    <lineage>
        <taxon>Eukaryota</taxon>
        <taxon>Fungi</taxon>
        <taxon>Dikarya</taxon>
        <taxon>Ascomycota</taxon>
        <taxon>Pezizomycotina</taxon>
        <taxon>Orbiliomycetes</taxon>
        <taxon>Orbiliales</taxon>
        <taxon>Orbiliaceae</taxon>
        <taxon>Orbilia</taxon>
    </lineage>
</organism>
<dbReference type="Gene3D" id="3.80.10.10">
    <property type="entry name" value="Ribonuclease Inhibitor"/>
    <property type="match status" value="1"/>
</dbReference>
<protein>
    <recommendedName>
        <fullName evidence="4">F-box domain-containing protein</fullName>
    </recommendedName>
</protein>
<dbReference type="Proteomes" id="UP001375240">
    <property type="component" value="Unassembled WGS sequence"/>
</dbReference>
<dbReference type="InterPro" id="IPR032675">
    <property type="entry name" value="LRR_dom_sf"/>
</dbReference>
<gene>
    <name evidence="2" type="ORF">TWF696_007892</name>
</gene>
<sequence length="625" mass="70915">MPWHSSKLRRLLHLKRSTKPGSPPRESIASAPAAGPSTPSPAVSIPDPTVPALCLPVEIWLEILHHVGTDPQPQYTYAALAQVCKRLNEIVTPFVYESLILPAWQLPTEPELKAAIIAKVWSTRSFGMFCPDTVAWKYLLVQKPGSDDVVPQEYLADIINAIPEGQLHSLVWSCCIPLAPDLYKIILDRQSNISSLWLNVRDLPVTPQPNIRSANSNRSSNSVVNLTDFPNLRHLSLHGGIYSNIPDIVNILSSVEPIFNNLKTFTLGALDITYHHHMHHGEADTSRYTAGAESLTISYPKLETLAFDLSSGTWRTLGQLKLERISQLPNLTSLYARSNLDGMRLLKHFDPAVPIRLTTLHVECCRNDILADFLYAFQGLVDLDIVVSAQQEYISARPIIHHKESLRRLSIRSAKRPQLGNGSFMYGTDPLPLGLMRSLGDYLQNLEEFCATLAKFQEDPFEGSRFPNARLLWIYSHMQENSEPEFWWIPSTSNRENQRKFRMPTSPGPQRMGTKSLPKQLKVIAIGNYPRLNHPYPGPPRVYELIGRDFFITWKKIDLRQLVDKYPDFLSPYSNCMNSPLLKRQMRFQVTEIETDDDDEDDDDEDDKVNPQNLISFANQTMEFV</sequence>
<evidence type="ECO:0000313" key="3">
    <source>
        <dbReference type="Proteomes" id="UP001375240"/>
    </source>
</evidence>
<evidence type="ECO:0000313" key="2">
    <source>
        <dbReference type="EMBL" id="KAK6344250.1"/>
    </source>
</evidence>
<dbReference type="InterPro" id="IPR036047">
    <property type="entry name" value="F-box-like_dom_sf"/>
</dbReference>
<proteinExistence type="predicted"/>
<feature type="region of interest" description="Disordered" evidence="1">
    <location>
        <begin position="15"/>
        <end position="42"/>
    </location>
</feature>
<dbReference type="AlphaFoldDB" id="A0AAV9UNV9"/>
<keyword evidence="3" id="KW-1185">Reference proteome</keyword>
<reference evidence="2 3" key="1">
    <citation type="submission" date="2019-10" db="EMBL/GenBank/DDBJ databases">
        <authorList>
            <person name="Palmer J.M."/>
        </authorList>
    </citation>
    <scope>NUCLEOTIDE SEQUENCE [LARGE SCALE GENOMIC DNA]</scope>
    <source>
        <strain evidence="2 3">TWF696</strain>
    </source>
</reference>
<evidence type="ECO:0000256" key="1">
    <source>
        <dbReference type="SAM" id="MobiDB-lite"/>
    </source>
</evidence>
<accession>A0AAV9UNV9</accession>